<dbReference type="EMBL" id="CP029346">
    <property type="protein sequence ID" value="AWL08070.1"/>
    <property type="molecule type" value="Genomic_DNA"/>
</dbReference>
<dbReference type="Pfam" id="PF11185">
    <property type="entry name" value="DUF2971"/>
    <property type="match status" value="1"/>
</dbReference>
<organism evidence="1 2">
    <name type="scientific">Aquirufa nivalisilvae</name>
    <dbReference type="NCBI Taxonomy" id="2516557"/>
    <lineage>
        <taxon>Bacteria</taxon>
        <taxon>Pseudomonadati</taxon>
        <taxon>Bacteroidota</taxon>
        <taxon>Cytophagia</taxon>
        <taxon>Cytophagales</taxon>
        <taxon>Flectobacillaceae</taxon>
        <taxon>Aquirufa</taxon>
    </lineage>
</organism>
<evidence type="ECO:0008006" key="3">
    <source>
        <dbReference type="Google" id="ProtNLM"/>
    </source>
</evidence>
<proteinExistence type="predicted"/>
<dbReference type="RefSeq" id="WP_109321846.1">
    <property type="nucleotide sequence ID" value="NZ_CP029346.1"/>
</dbReference>
<gene>
    <name evidence="1" type="ORF">HME7025_00187</name>
</gene>
<dbReference type="Proteomes" id="UP000245468">
    <property type="component" value="Chromosome"/>
</dbReference>
<sequence length="272" mass="32620">METPENYPEIVYKYRPWKGVGKKPLTHFELYLASPKDFNDPFDCRIPVNFLLLKEEGKNQYIDEYIKKHKNTFLRDGRNEIEIKKFLQTRLHNSNIENFHKEFEEKSFRMYDQRIGILSLSIDWNNILMWSHYAREHSGYCIGFYEEKLRNSGLFDNGGPVSYPSEEEYPIIHPLEDIKGEPETIFKNSHNKAKDWFYEKEYRLTKFFHKEIPTLNCRQIHINSDYIAEVIIGLRTPEAHKAKIIKICKKKGIKVFQVKQVEFKFLLDRDEI</sequence>
<accession>A0A2S2DSQ2</accession>
<reference evidence="2" key="1">
    <citation type="submission" date="2018-05" db="EMBL/GenBank/DDBJ databases">
        <title>Pseudarcicella sp. HME7025 Genome sequencing and assembly.</title>
        <authorList>
            <person name="Kim H."/>
            <person name="Kang H."/>
            <person name="Joh K."/>
        </authorList>
    </citation>
    <scope>NUCLEOTIDE SEQUENCE [LARGE SCALE GENOMIC DNA]</scope>
    <source>
        <strain evidence="2">HME7025</strain>
    </source>
</reference>
<evidence type="ECO:0000313" key="1">
    <source>
        <dbReference type="EMBL" id="AWL08070.1"/>
    </source>
</evidence>
<dbReference type="AlphaFoldDB" id="A0A2S2DSQ2"/>
<dbReference type="KEGG" id="psez:HME7025_00187"/>
<name>A0A2S2DSQ2_9BACT</name>
<dbReference type="OrthoDB" id="190848at2"/>
<keyword evidence="2" id="KW-1185">Reference proteome</keyword>
<dbReference type="InterPro" id="IPR021352">
    <property type="entry name" value="DUF2971"/>
</dbReference>
<evidence type="ECO:0000313" key="2">
    <source>
        <dbReference type="Proteomes" id="UP000245468"/>
    </source>
</evidence>
<protein>
    <recommendedName>
        <fullName evidence="3">DUF2971 domain-containing protein</fullName>
    </recommendedName>
</protein>